<feature type="region of interest" description="Disordered" evidence="1">
    <location>
        <begin position="1"/>
        <end position="37"/>
    </location>
</feature>
<dbReference type="AlphaFoldDB" id="A0A0W7X4W4"/>
<feature type="region of interest" description="Disordered" evidence="1">
    <location>
        <begin position="85"/>
        <end position="114"/>
    </location>
</feature>
<name>A0A0W7X4W4_9ACTN</name>
<accession>A0A0W7X4W4</accession>
<evidence type="ECO:0000256" key="1">
    <source>
        <dbReference type="SAM" id="MobiDB-lite"/>
    </source>
</evidence>
<proteinExistence type="predicted"/>
<sequence>MPREPRGTGSAAPPSGTAALSAPAPVAGASAAPRGTATPLCTGGLMSVRSGRRAAAPTTGRGTLAFVESPVQLLNVLEWAYAAGESGRPTGSEGEPGRPAGSEGEPPAEGVPHGDLTLVVLSPTDPMTRGQLRRMAELARGDGFQVRWEEARGGASAPFHTIGGLTGPLRRAARIVIGDPFSRYVQLLLTITRARDLVVVDDGTATMEFVNQLARGERLVRWHRRGGRPGPRDMVFMPVSAKARRRLTPSPTGRRRVEVFSSMPIESAPDGVTVTVNSFAWTRARFGPPRIIKGADLVGTSLVETGVVDLDRYVEAVDKLARAHGATRYFAHRRESAEKLHRLAVDTGLQVVRPDLPLELIARRGPIGSTILSFPSTVVHTLPLALAGTEVRVAVMDIDPAWLTDSASPRARGFLSGVTGTARDVQRLTAPEPPAGPEGPPGVPAAREAEQQTAPA</sequence>
<keyword evidence="3" id="KW-1185">Reference proteome</keyword>
<evidence type="ECO:0000313" key="2">
    <source>
        <dbReference type="EMBL" id="KUF17832.1"/>
    </source>
</evidence>
<feature type="region of interest" description="Disordered" evidence="1">
    <location>
        <begin position="418"/>
        <end position="456"/>
    </location>
</feature>
<feature type="compositionally biased region" description="Pro residues" evidence="1">
    <location>
        <begin position="431"/>
        <end position="443"/>
    </location>
</feature>
<dbReference type="STRING" id="1765722.AT728_10690"/>
<feature type="compositionally biased region" description="Low complexity" evidence="1">
    <location>
        <begin position="18"/>
        <end position="33"/>
    </location>
</feature>
<protein>
    <submittedName>
        <fullName evidence="2">Uncharacterized protein</fullName>
    </submittedName>
</protein>
<comment type="caution">
    <text evidence="2">The sequence shown here is derived from an EMBL/GenBank/DDBJ whole genome shotgun (WGS) entry which is preliminary data.</text>
</comment>
<evidence type="ECO:0000313" key="3">
    <source>
        <dbReference type="Proteomes" id="UP000054804"/>
    </source>
</evidence>
<dbReference type="EMBL" id="LOCL01000033">
    <property type="protein sequence ID" value="KUF17832.1"/>
    <property type="molecule type" value="Genomic_DNA"/>
</dbReference>
<gene>
    <name evidence="2" type="ORF">AT728_10690</name>
</gene>
<organism evidence="2 3">
    <name type="scientific">Streptomyces silvensis</name>
    <dbReference type="NCBI Taxonomy" id="1765722"/>
    <lineage>
        <taxon>Bacteria</taxon>
        <taxon>Bacillati</taxon>
        <taxon>Actinomycetota</taxon>
        <taxon>Actinomycetes</taxon>
        <taxon>Kitasatosporales</taxon>
        <taxon>Streptomycetaceae</taxon>
        <taxon>Streptomyces</taxon>
    </lineage>
</organism>
<dbReference type="Proteomes" id="UP000054804">
    <property type="component" value="Unassembled WGS sequence"/>
</dbReference>
<reference evidence="2 3" key="1">
    <citation type="submission" date="2015-12" db="EMBL/GenBank/DDBJ databases">
        <title>Draft genome sequence of Streptomyces silvensis ATCC 53525, a producer of novel hormone antagonists.</title>
        <authorList>
            <person name="Johnston C.W."/>
            <person name="Li Y."/>
            <person name="Magarvey N.A."/>
        </authorList>
    </citation>
    <scope>NUCLEOTIDE SEQUENCE [LARGE SCALE GENOMIC DNA]</scope>
    <source>
        <strain evidence="2 3">ATCC 53525</strain>
    </source>
</reference>